<organism evidence="2 3">
    <name type="scientific">Candidatus Schekmanbacteria bacterium RBG_13_48_7</name>
    <dbReference type="NCBI Taxonomy" id="1817878"/>
    <lineage>
        <taxon>Bacteria</taxon>
        <taxon>Candidatus Schekmaniibacteriota</taxon>
    </lineage>
</organism>
<protein>
    <recommendedName>
        <fullName evidence="1">DUF3131 domain-containing protein</fullName>
    </recommendedName>
</protein>
<feature type="non-terminal residue" evidence="2">
    <location>
        <position position="1"/>
    </location>
</feature>
<name>A0A1F7RZK1_9BACT</name>
<dbReference type="InterPro" id="IPR021478">
    <property type="entry name" value="DUF3131"/>
</dbReference>
<sequence>GLISTNQFTQRSELILETLSQIQVCNNELPNIVYNTRNAEMVNYANQPVQSGIGWNGIDVGRLLIWLRIWEIKFPCFADKIQHIVHRWNMNRVVLNNELHSIQNLDNQEGYYQVGRLGFEQYAARGFALWGYDVKKALSFDDKISYIDIEGIKIPFDKRDLSNSGASNYVLSDSYILEGLETGWSSLSTMHAYAVYMAQERFFQRTKKPRIVSTAHLIGKPWFTYNSMYANGHTWVCIGTDGEFYPQTPTVNTAMVFGWHYLYGTDFTSSMLEKVKSLFDKEKGWFEGFFENNGSTNLSITCATNGLILESLLFHKQGKFLTELNN</sequence>
<proteinExistence type="predicted"/>
<evidence type="ECO:0000313" key="2">
    <source>
        <dbReference type="EMBL" id="OGL46972.1"/>
    </source>
</evidence>
<evidence type="ECO:0000259" key="1">
    <source>
        <dbReference type="Pfam" id="PF11329"/>
    </source>
</evidence>
<dbReference type="EMBL" id="MGDD01000104">
    <property type="protein sequence ID" value="OGL46972.1"/>
    <property type="molecule type" value="Genomic_DNA"/>
</dbReference>
<evidence type="ECO:0000313" key="3">
    <source>
        <dbReference type="Proteomes" id="UP000179266"/>
    </source>
</evidence>
<accession>A0A1F7RZK1</accession>
<comment type="caution">
    <text evidence="2">The sequence shown here is derived from an EMBL/GenBank/DDBJ whole genome shotgun (WGS) entry which is preliminary data.</text>
</comment>
<reference evidence="2 3" key="1">
    <citation type="journal article" date="2016" name="Nat. Commun.">
        <title>Thousands of microbial genomes shed light on interconnected biogeochemical processes in an aquifer system.</title>
        <authorList>
            <person name="Anantharaman K."/>
            <person name="Brown C.T."/>
            <person name="Hug L.A."/>
            <person name="Sharon I."/>
            <person name="Castelle C.J."/>
            <person name="Probst A.J."/>
            <person name="Thomas B.C."/>
            <person name="Singh A."/>
            <person name="Wilkins M.J."/>
            <person name="Karaoz U."/>
            <person name="Brodie E.L."/>
            <person name="Williams K.H."/>
            <person name="Hubbard S.S."/>
            <person name="Banfield J.F."/>
        </authorList>
    </citation>
    <scope>NUCLEOTIDE SEQUENCE [LARGE SCALE GENOMIC DNA]</scope>
</reference>
<dbReference type="AlphaFoldDB" id="A0A1F7RZK1"/>
<feature type="domain" description="DUF3131" evidence="1">
    <location>
        <begin position="1"/>
        <end position="318"/>
    </location>
</feature>
<dbReference type="Proteomes" id="UP000179266">
    <property type="component" value="Unassembled WGS sequence"/>
</dbReference>
<dbReference type="Pfam" id="PF11329">
    <property type="entry name" value="DUF3131"/>
    <property type="match status" value="1"/>
</dbReference>
<gene>
    <name evidence="2" type="ORF">A2161_09415</name>
</gene>